<reference evidence="13 14" key="1">
    <citation type="submission" date="2020-08" db="EMBL/GenBank/DDBJ databases">
        <title>Genome sequence of Rhizobiales bacterium strain IZ6.</title>
        <authorList>
            <person name="Nakai R."/>
            <person name="Naganuma T."/>
        </authorList>
    </citation>
    <scope>NUCLEOTIDE SEQUENCE [LARGE SCALE GENOMIC DNA]</scope>
    <source>
        <strain evidence="13 14">IZ6</strain>
    </source>
</reference>
<protein>
    <recommendedName>
        <fullName evidence="6 10">Riboflavin synthase</fullName>
        <ecNumber evidence="5 10">2.5.1.9</ecNumber>
    </recommendedName>
</protein>
<evidence type="ECO:0000256" key="3">
    <source>
        <dbReference type="ARBA" id="ARBA00004887"/>
    </source>
</evidence>
<gene>
    <name evidence="13" type="ORF">IZ6_13620</name>
</gene>
<dbReference type="InterPro" id="IPR017938">
    <property type="entry name" value="Riboflavin_synthase-like_b-brl"/>
</dbReference>
<keyword evidence="7" id="KW-0686">Riboflavin biosynthesis</keyword>
<dbReference type="Gene3D" id="2.40.30.20">
    <property type="match status" value="2"/>
</dbReference>
<dbReference type="SUPFAM" id="SSF63380">
    <property type="entry name" value="Riboflavin synthase domain-like"/>
    <property type="match status" value="2"/>
</dbReference>
<comment type="catalytic activity">
    <reaction evidence="1">
        <text>2 6,7-dimethyl-8-(1-D-ribityl)lumazine + H(+) = 5-amino-6-(D-ribitylamino)uracil + riboflavin</text>
        <dbReference type="Rhea" id="RHEA:20772"/>
        <dbReference type="ChEBI" id="CHEBI:15378"/>
        <dbReference type="ChEBI" id="CHEBI:15934"/>
        <dbReference type="ChEBI" id="CHEBI:57986"/>
        <dbReference type="ChEBI" id="CHEBI:58201"/>
        <dbReference type="EC" id="2.5.1.9"/>
    </reaction>
</comment>
<comment type="function">
    <text evidence="2">Catalyzes the dismutation of two molecules of 6,7-dimethyl-8-ribityllumazine, resulting in the formation of riboflavin and 5-amino-6-(D-ribitylamino)uracil.</text>
</comment>
<dbReference type="FunFam" id="2.40.30.20:FF:000004">
    <property type="entry name" value="Riboflavin synthase, alpha subunit"/>
    <property type="match status" value="1"/>
</dbReference>
<dbReference type="PROSITE" id="PS51177">
    <property type="entry name" value="LUMAZINE_BIND"/>
    <property type="match status" value="2"/>
</dbReference>
<organism evidence="13 14">
    <name type="scientific">Terrihabitans soli</name>
    <dbReference type="NCBI Taxonomy" id="708113"/>
    <lineage>
        <taxon>Bacteria</taxon>
        <taxon>Pseudomonadati</taxon>
        <taxon>Pseudomonadota</taxon>
        <taxon>Alphaproteobacteria</taxon>
        <taxon>Hyphomicrobiales</taxon>
        <taxon>Terrihabitans</taxon>
    </lineage>
</organism>
<dbReference type="RefSeq" id="WP_222877246.1">
    <property type="nucleotide sequence ID" value="NZ_AP023361.1"/>
</dbReference>
<dbReference type="PANTHER" id="PTHR21098:SF12">
    <property type="entry name" value="RIBOFLAVIN SYNTHASE"/>
    <property type="match status" value="1"/>
</dbReference>
<dbReference type="InterPro" id="IPR023366">
    <property type="entry name" value="ATP_synth_asu-like_sf"/>
</dbReference>
<evidence type="ECO:0000256" key="5">
    <source>
        <dbReference type="ARBA" id="ARBA00012827"/>
    </source>
</evidence>
<dbReference type="AlphaFoldDB" id="A0A6S6QRQ2"/>
<keyword evidence="8" id="KW-0808">Transferase</keyword>
<dbReference type="FunFam" id="2.40.30.20:FF:000003">
    <property type="entry name" value="Riboflavin synthase, alpha subunit"/>
    <property type="match status" value="1"/>
</dbReference>
<dbReference type="CDD" id="cd00402">
    <property type="entry name" value="Riboflavin_synthase_like"/>
    <property type="match status" value="1"/>
</dbReference>
<dbReference type="NCBIfam" id="NF006767">
    <property type="entry name" value="PRK09289.1"/>
    <property type="match status" value="1"/>
</dbReference>
<evidence type="ECO:0000256" key="9">
    <source>
        <dbReference type="ARBA" id="ARBA00022737"/>
    </source>
</evidence>
<evidence type="ECO:0000256" key="1">
    <source>
        <dbReference type="ARBA" id="ARBA00000968"/>
    </source>
</evidence>
<feature type="repeat" description="Lumazine-binding" evidence="11">
    <location>
        <begin position="1"/>
        <end position="101"/>
    </location>
</feature>
<evidence type="ECO:0000256" key="6">
    <source>
        <dbReference type="ARBA" id="ARBA00013950"/>
    </source>
</evidence>
<evidence type="ECO:0000256" key="10">
    <source>
        <dbReference type="NCBIfam" id="TIGR00187"/>
    </source>
</evidence>
<dbReference type="EC" id="2.5.1.9" evidence="5 10"/>
<evidence type="ECO:0000313" key="13">
    <source>
        <dbReference type="EMBL" id="BCJ90627.1"/>
    </source>
</evidence>
<dbReference type="NCBIfam" id="TIGR00187">
    <property type="entry name" value="ribE"/>
    <property type="match status" value="1"/>
</dbReference>
<evidence type="ECO:0000259" key="12">
    <source>
        <dbReference type="PROSITE" id="PS51177"/>
    </source>
</evidence>
<dbReference type="GO" id="GO:0009231">
    <property type="term" value="P:riboflavin biosynthetic process"/>
    <property type="evidence" value="ECO:0007669"/>
    <property type="project" value="UniProtKB-KW"/>
</dbReference>
<evidence type="ECO:0000256" key="2">
    <source>
        <dbReference type="ARBA" id="ARBA00002803"/>
    </source>
</evidence>
<dbReference type="InterPro" id="IPR001783">
    <property type="entry name" value="Lumazine-bd"/>
</dbReference>
<keyword evidence="9" id="KW-0677">Repeat</keyword>
<feature type="domain" description="Lumazine-binding" evidence="12">
    <location>
        <begin position="102"/>
        <end position="198"/>
    </location>
</feature>
<evidence type="ECO:0000256" key="4">
    <source>
        <dbReference type="ARBA" id="ARBA00011233"/>
    </source>
</evidence>
<accession>A0A6S6QRQ2</accession>
<dbReference type="GO" id="GO:0004746">
    <property type="term" value="F:riboflavin synthase activity"/>
    <property type="evidence" value="ECO:0007669"/>
    <property type="project" value="UniProtKB-UniRule"/>
</dbReference>
<sequence>MFTGIVSEIGEIVSTEPDGAVVRLVVASAYDPEGIDLGASIACSGVCLTVTGVEIGADGRTLTGFDLGPETLAVTTAKDWREGTRLNLERALRVGDELGGHIVLGHVDGVAEITAREDAGEAVTFRFAAPAALAKFIAVKGSVCIDGTSLTVNHVKGNAFDVTLIPHTLAVTAWGERKKGDRVNLEVDQLARYAARLAEAGDGA</sequence>
<evidence type="ECO:0000256" key="11">
    <source>
        <dbReference type="PROSITE-ProRule" id="PRU00524"/>
    </source>
</evidence>
<keyword evidence="14" id="KW-1185">Reference proteome</keyword>
<dbReference type="PIRSF" id="PIRSF000498">
    <property type="entry name" value="Riboflavin_syn_A"/>
    <property type="match status" value="1"/>
</dbReference>
<dbReference type="Proteomes" id="UP000515317">
    <property type="component" value="Chromosome"/>
</dbReference>
<evidence type="ECO:0000256" key="7">
    <source>
        <dbReference type="ARBA" id="ARBA00022619"/>
    </source>
</evidence>
<feature type="repeat" description="Lumazine-binding" evidence="11">
    <location>
        <begin position="102"/>
        <end position="198"/>
    </location>
</feature>
<evidence type="ECO:0000313" key="14">
    <source>
        <dbReference type="Proteomes" id="UP000515317"/>
    </source>
</evidence>
<comment type="subunit">
    <text evidence="4">Homotrimer.</text>
</comment>
<dbReference type="KEGG" id="tso:IZ6_13620"/>
<evidence type="ECO:0000256" key="8">
    <source>
        <dbReference type="ARBA" id="ARBA00022679"/>
    </source>
</evidence>
<dbReference type="PANTHER" id="PTHR21098">
    <property type="entry name" value="RIBOFLAVIN SYNTHASE ALPHA CHAIN"/>
    <property type="match status" value="1"/>
</dbReference>
<proteinExistence type="predicted"/>
<dbReference type="EMBL" id="AP023361">
    <property type="protein sequence ID" value="BCJ90627.1"/>
    <property type="molecule type" value="Genomic_DNA"/>
</dbReference>
<dbReference type="InterPro" id="IPR026017">
    <property type="entry name" value="Lumazine-bd_dom"/>
</dbReference>
<feature type="domain" description="Lumazine-binding" evidence="12">
    <location>
        <begin position="1"/>
        <end position="101"/>
    </location>
</feature>
<dbReference type="Pfam" id="PF00677">
    <property type="entry name" value="Lum_binding"/>
    <property type="match status" value="2"/>
</dbReference>
<name>A0A6S6QRQ2_9HYPH</name>
<comment type="pathway">
    <text evidence="3">Cofactor biosynthesis; riboflavin biosynthesis; riboflavin from 2-hydroxy-3-oxobutyl phosphate and 5-amino-6-(D-ribitylamino)uracil: step 2/2.</text>
</comment>